<organism evidence="1">
    <name type="scientific">Pseudomonas syringae</name>
    <dbReference type="NCBI Taxonomy" id="317"/>
    <lineage>
        <taxon>Bacteria</taxon>
        <taxon>Pseudomonadati</taxon>
        <taxon>Pseudomonadota</taxon>
        <taxon>Gammaproteobacteria</taxon>
        <taxon>Pseudomonadales</taxon>
        <taxon>Pseudomonadaceae</taxon>
        <taxon>Pseudomonas</taxon>
    </lineage>
</organism>
<name>A0A6B2BDJ6_PSESX</name>
<accession>A0A6B2BDJ6</accession>
<gene>
    <name evidence="1" type="ORF">PspP123CL_24355</name>
</gene>
<dbReference type="EMBL" id="VLIF01000027">
    <property type="protein sequence ID" value="NAO79010.1"/>
    <property type="molecule type" value="Genomic_DNA"/>
</dbReference>
<protein>
    <submittedName>
        <fullName evidence="1">Uncharacterized protein</fullName>
    </submittedName>
</protein>
<sequence length="102" mass="11221">MQVFQALKRVNVRTRLTGVFFWMGNDGTASAEARESRWVDTGQAGSFVTSFCKSGYNAASALTRVLEQRQGACTQTPKAFCLTDLVCAKDSQRRRTSMSLAS</sequence>
<proteinExistence type="predicted"/>
<comment type="caution">
    <text evidence="1">The sequence shown here is derived from an EMBL/GenBank/DDBJ whole genome shotgun (WGS) entry which is preliminary data.</text>
</comment>
<dbReference type="AlphaFoldDB" id="A0A6B2BDJ6"/>
<reference evidence="1" key="1">
    <citation type="journal article" date="2020" name="Phytopathology">
        <title>Zucchini vein clearing disease is caused by several lineages within Pseudomonas syringae species complex.</title>
        <authorList>
            <person name="Lacault C."/>
            <person name="Briand M."/>
            <person name="Jacques M.A."/>
            <person name="Darrasse A."/>
        </authorList>
    </citation>
    <scope>NUCLEOTIDE SEQUENCE</scope>
    <source>
        <strain evidence="1">P123</strain>
    </source>
</reference>
<evidence type="ECO:0000313" key="1">
    <source>
        <dbReference type="EMBL" id="NAO79010.1"/>
    </source>
</evidence>